<gene>
    <name evidence="4" type="ORF">B0I08_10539</name>
</gene>
<organism evidence="4 5">
    <name type="scientific">Glaciihabitans tibetensis</name>
    <dbReference type="NCBI Taxonomy" id="1266600"/>
    <lineage>
        <taxon>Bacteria</taxon>
        <taxon>Bacillati</taxon>
        <taxon>Actinomycetota</taxon>
        <taxon>Actinomycetes</taxon>
        <taxon>Micrococcales</taxon>
        <taxon>Microbacteriaceae</taxon>
        <taxon>Glaciihabitans</taxon>
    </lineage>
</organism>
<dbReference type="SUPFAM" id="SSF51735">
    <property type="entry name" value="NAD(P)-binding Rossmann-fold domains"/>
    <property type="match status" value="1"/>
</dbReference>
<keyword evidence="2" id="KW-0560">Oxidoreductase</keyword>
<dbReference type="AlphaFoldDB" id="A0A2T0VCH2"/>
<dbReference type="InterPro" id="IPR002347">
    <property type="entry name" value="SDR_fam"/>
</dbReference>
<dbReference type="GO" id="GO:0016491">
    <property type="term" value="F:oxidoreductase activity"/>
    <property type="evidence" value="ECO:0007669"/>
    <property type="project" value="UniProtKB-KW"/>
</dbReference>
<evidence type="ECO:0000256" key="1">
    <source>
        <dbReference type="ARBA" id="ARBA00006484"/>
    </source>
</evidence>
<name>A0A2T0VCH2_9MICO</name>
<dbReference type="NCBIfam" id="NF004845">
    <property type="entry name" value="PRK06196.1"/>
    <property type="match status" value="1"/>
</dbReference>
<dbReference type="OrthoDB" id="4577644at2"/>
<evidence type="ECO:0000256" key="3">
    <source>
        <dbReference type="ARBA" id="ARBA00071493"/>
    </source>
</evidence>
<dbReference type="FunFam" id="3.40.50.720:FF:000594">
    <property type="entry name" value="Short-chain oxidoreductase"/>
    <property type="match status" value="1"/>
</dbReference>
<dbReference type="PRINTS" id="PR00081">
    <property type="entry name" value="GDHRDH"/>
</dbReference>
<dbReference type="Pfam" id="PF00106">
    <property type="entry name" value="adh_short"/>
    <property type="match status" value="1"/>
</dbReference>
<dbReference type="Proteomes" id="UP000237983">
    <property type="component" value="Unassembled WGS sequence"/>
</dbReference>
<dbReference type="EMBL" id="PVTL01000005">
    <property type="protein sequence ID" value="PRY67878.1"/>
    <property type="molecule type" value="Genomic_DNA"/>
</dbReference>
<dbReference type="InterPro" id="IPR036291">
    <property type="entry name" value="NAD(P)-bd_dom_sf"/>
</dbReference>
<keyword evidence="5" id="KW-1185">Reference proteome</keyword>
<dbReference type="PANTHER" id="PTHR24320:SF148">
    <property type="entry name" value="NAD(P)-BINDING ROSSMANN-FOLD SUPERFAMILY PROTEIN"/>
    <property type="match status" value="1"/>
</dbReference>
<comment type="caution">
    <text evidence="4">The sequence shown here is derived from an EMBL/GenBank/DDBJ whole genome shotgun (WGS) entry which is preliminary data.</text>
</comment>
<evidence type="ECO:0000313" key="4">
    <source>
        <dbReference type="EMBL" id="PRY67878.1"/>
    </source>
</evidence>
<evidence type="ECO:0000313" key="5">
    <source>
        <dbReference type="Proteomes" id="UP000237983"/>
    </source>
</evidence>
<sequence>MTTAQLKIPSGFGARTTATEVLEGIDLTGKIAVVTGGYSGLGIETVAALSHAGAHVIVPARRPEVAREALAERGLIGVTVEELDLGDLASVRAFAERFLASDRSIDILINDAAIMAAPEARVGDGWESQFAVNHLGHFVLTNLLWPALVADGGARVVALSSTGHKLSGIRFDDPQFTTGYDKWLAYGQAKTANSLFAVQLDKLGVEHGVRAFAAHPGGIMTPLQRHLPREEMIASGWMTEDGTVSDRFKTPQQGAATATWAATSPLLDGKGGVYCEDCDIAEPTVADSPDAKIAGVNPHAIDADAAARLWAYSAELTGVNAFA</sequence>
<dbReference type="RefSeq" id="WP_106212410.1">
    <property type="nucleotide sequence ID" value="NZ_PVTL01000005.1"/>
</dbReference>
<dbReference type="PANTHER" id="PTHR24320">
    <property type="entry name" value="RETINOL DEHYDROGENASE"/>
    <property type="match status" value="1"/>
</dbReference>
<protein>
    <recommendedName>
        <fullName evidence="3">Probable oxidoreductase</fullName>
    </recommendedName>
</protein>
<reference evidence="4 5" key="1">
    <citation type="submission" date="2018-03" db="EMBL/GenBank/DDBJ databases">
        <title>Genomic Encyclopedia of Type Strains, Phase III (KMG-III): the genomes of soil and plant-associated and newly described type strains.</title>
        <authorList>
            <person name="Whitman W."/>
        </authorList>
    </citation>
    <scope>NUCLEOTIDE SEQUENCE [LARGE SCALE GENOMIC DNA]</scope>
    <source>
        <strain evidence="4 5">CGMCC 1.12484</strain>
    </source>
</reference>
<evidence type="ECO:0000256" key="2">
    <source>
        <dbReference type="ARBA" id="ARBA00023002"/>
    </source>
</evidence>
<accession>A0A2T0VCH2</accession>
<proteinExistence type="inferred from homology"/>
<comment type="similarity">
    <text evidence="1">Belongs to the short-chain dehydrogenases/reductases (SDR) family.</text>
</comment>
<dbReference type="Gene3D" id="3.40.50.720">
    <property type="entry name" value="NAD(P)-binding Rossmann-like Domain"/>
    <property type="match status" value="1"/>
</dbReference>